<dbReference type="RefSeq" id="WP_257574987.1">
    <property type="nucleotide sequence ID" value="NZ_FNNO01000013.1"/>
</dbReference>
<keyword evidence="9" id="KW-1185">Reference proteome</keyword>
<dbReference type="PANTHER" id="PTHR21659:SF42">
    <property type="entry name" value="UPF0057 MEMBRANE PROTEIN ZK632.10-RELATED"/>
    <property type="match status" value="1"/>
</dbReference>
<gene>
    <name evidence="8" type="ORF">SAMN05444410_11341</name>
</gene>
<feature type="chain" id="PRO_5036445458" evidence="7">
    <location>
        <begin position="24"/>
        <end position="145"/>
    </location>
</feature>
<evidence type="ECO:0000256" key="7">
    <source>
        <dbReference type="SAM" id="SignalP"/>
    </source>
</evidence>
<dbReference type="Proteomes" id="UP000198711">
    <property type="component" value="Unassembled WGS sequence"/>
</dbReference>
<evidence type="ECO:0000256" key="5">
    <source>
        <dbReference type="ARBA" id="ARBA00023136"/>
    </source>
</evidence>
<evidence type="ECO:0000256" key="3">
    <source>
        <dbReference type="ARBA" id="ARBA00022692"/>
    </source>
</evidence>
<protein>
    <submittedName>
        <fullName evidence="8">Uncharacterized membrane protein YqaE, homolog of Blt101, UPF0057 family</fullName>
    </submittedName>
</protein>
<evidence type="ECO:0000256" key="1">
    <source>
        <dbReference type="ARBA" id="ARBA00004370"/>
    </source>
</evidence>
<evidence type="ECO:0000313" key="9">
    <source>
        <dbReference type="Proteomes" id="UP000198711"/>
    </source>
</evidence>
<proteinExistence type="inferred from homology"/>
<evidence type="ECO:0000313" key="8">
    <source>
        <dbReference type="EMBL" id="SDX31759.1"/>
    </source>
</evidence>
<accession>A0A8X8IGH5</accession>
<keyword evidence="7" id="KW-0732">Signal</keyword>
<evidence type="ECO:0000256" key="2">
    <source>
        <dbReference type="ARBA" id="ARBA00009530"/>
    </source>
</evidence>
<dbReference type="AlphaFoldDB" id="A0A8X8IGH5"/>
<keyword evidence="5 6" id="KW-0472">Membrane</keyword>
<feature type="transmembrane region" description="Helical" evidence="6">
    <location>
        <begin position="95"/>
        <end position="112"/>
    </location>
</feature>
<dbReference type="PROSITE" id="PS01309">
    <property type="entry name" value="UPF0057"/>
    <property type="match status" value="1"/>
</dbReference>
<feature type="transmembrane region" description="Helical" evidence="6">
    <location>
        <begin position="121"/>
        <end position="144"/>
    </location>
</feature>
<comment type="caution">
    <text evidence="8">The sequence shown here is derived from an EMBL/GenBank/DDBJ whole genome shotgun (WGS) entry which is preliminary data.</text>
</comment>
<evidence type="ECO:0000256" key="4">
    <source>
        <dbReference type="ARBA" id="ARBA00022989"/>
    </source>
</evidence>
<keyword evidence="3 6" id="KW-0812">Transmembrane</keyword>
<evidence type="ECO:0000256" key="6">
    <source>
        <dbReference type="SAM" id="Phobius"/>
    </source>
</evidence>
<organism evidence="8 9">
    <name type="scientific">Hydrobacter penzbergensis</name>
    <dbReference type="NCBI Taxonomy" id="1235997"/>
    <lineage>
        <taxon>Bacteria</taxon>
        <taxon>Pseudomonadati</taxon>
        <taxon>Bacteroidota</taxon>
        <taxon>Chitinophagia</taxon>
        <taxon>Chitinophagales</taxon>
        <taxon>Chitinophagaceae</taxon>
        <taxon>Hydrobacter</taxon>
    </lineage>
</organism>
<dbReference type="PANTHER" id="PTHR21659">
    <property type="entry name" value="HYDROPHOBIC PROTEIN RCI2 LOW TEMPERATURE AND SALT RESPONSIVE PROTEIN LTI6 -RELATED"/>
    <property type="match status" value="1"/>
</dbReference>
<dbReference type="EMBL" id="FNNO01000013">
    <property type="protein sequence ID" value="SDX31759.1"/>
    <property type="molecule type" value="Genomic_DNA"/>
</dbReference>
<feature type="signal peptide" evidence="7">
    <location>
        <begin position="1"/>
        <end position="23"/>
    </location>
</feature>
<comment type="subcellular location">
    <subcellularLocation>
        <location evidence="1">Membrane</location>
    </subcellularLocation>
</comment>
<dbReference type="GO" id="GO:0016020">
    <property type="term" value="C:membrane"/>
    <property type="evidence" value="ECO:0007669"/>
    <property type="project" value="UniProtKB-SubCell"/>
</dbReference>
<reference evidence="8 9" key="1">
    <citation type="submission" date="2016-10" db="EMBL/GenBank/DDBJ databases">
        <authorList>
            <person name="Varghese N."/>
            <person name="Submissions S."/>
        </authorList>
    </citation>
    <scope>NUCLEOTIDE SEQUENCE [LARGE SCALE GENOMIC DNA]</scope>
    <source>
        <strain evidence="8 9">DSM 25353</strain>
    </source>
</reference>
<name>A0A8X8IGH5_9BACT</name>
<comment type="similarity">
    <text evidence="2">Belongs to the UPF0057 (PMP3) family.</text>
</comment>
<dbReference type="InterPro" id="IPR000612">
    <property type="entry name" value="PMP3"/>
</dbReference>
<sequence>MKRMLLCTFLIAQLGLTSSYAAAVVATTDPEKTTKDAAAAPDKEIKFNDVVVTDAIREFKSLSRVDRKARVAEAKMMIKEYKAAKKASGEPSTNTVLLAILAVLLPPLAVYLKEGVINGKFWLSLVLTLLFWIPGVIYALIVVLS</sequence>
<keyword evidence="4 6" id="KW-1133">Transmembrane helix</keyword>
<dbReference type="Pfam" id="PF01679">
    <property type="entry name" value="Pmp3"/>
    <property type="match status" value="1"/>
</dbReference>